<dbReference type="Pfam" id="PF03328">
    <property type="entry name" value="HpcH_HpaI"/>
    <property type="match status" value="1"/>
</dbReference>
<feature type="domain" description="HpcH/HpaI aldolase/citrate lyase" evidence="4">
    <location>
        <begin position="13"/>
        <end position="235"/>
    </location>
</feature>
<evidence type="ECO:0000259" key="4">
    <source>
        <dbReference type="Pfam" id="PF03328"/>
    </source>
</evidence>
<dbReference type="InterPro" id="IPR040442">
    <property type="entry name" value="Pyrv_kinase-like_dom_sf"/>
</dbReference>
<protein>
    <submittedName>
        <fullName evidence="5">2,4-dihydroxyhept-2-ene-1,7-dioic acid aldolase</fullName>
        <ecNumber evidence="5">4.1.2.52</ecNumber>
    </submittedName>
</protein>
<organism evidence="5">
    <name type="scientific">hydrothermal vent metagenome</name>
    <dbReference type="NCBI Taxonomy" id="652676"/>
    <lineage>
        <taxon>unclassified sequences</taxon>
        <taxon>metagenomes</taxon>
        <taxon>ecological metagenomes</taxon>
    </lineage>
</organism>
<accession>A0A3B0Y3G6</accession>
<dbReference type="EMBL" id="UOFL01000018">
    <property type="protein sequence ID" value="VAW71380.1"/>
    <property type="molecule type" value="Genomic_DNA"/>
</dbReference>
<dbReference type="SUPFAM" id="SSF51621">
    <property type="entry name" value="Phosphoenolpyruvate/pyruvate domain"/>
    <property type="match status" value="1"/>
</dbReference>
<evidence type="ECO:0000256" key="1">
    <source>
        <dbReference type="ARBA" id="ARBA00005568"/>
    </source>
</evidence>
<dbReference type="Gene3D" id="3.20.20.60">
    <property type="entry name" value="Phosphoenolpyruvate-binding domains"/>
    <property type="match status" value="1"/>
</dbReference>
<evidence type="ECO:0000313" key="5">
    <source>
        <dbReference type="EMBL" id="VAW71380.1"/>
    </source>
</evidence>
<dbReference type="InterPro" id="IPR050251">
    <property type="entry name" value="HpcH-HpaI_aldolase"/>
</dbReference>
<dbReference type="PANTHER" id="PTHR30502">
    <property type="entry name" value="2-KETO-3-DEOXY-L-RHAMNONATE ALDOLASE"/>
    <property type="match status" value="1"/>
</dbReference>
<dbReference type="InterPro" id="IPR005000">
    <property type="entry name" value="Aldolase/citrate-lyase_domain"/>
</dbReference>
<dbReference type="GO" id="GO:0005737">
    <property type="term" value="C:cytoplasm"/>
    <property type="evidence" value="ECO:0007669"/>
    <property type="project" value="TreeGrafter"/>
</dbReference>
<proteinExistence type="inferred from homology"/>
<evidence type="ECO:0000256" key="2">
    <source>
        <dbReference type="ARBA" id="ARBA00022723"/>
    </source>
</evidence>
<dbReference type="EC" id="4.1.2.52" evidence="5"/>
<sequence length="257" mass="28048">MLKLKLNTNSLTIGSWITLGHTAIAEIMAKAEFDWLVVDLEHSVINIDVAGELIRTIDLCGIAPLVRLTSNDQNQIKRVMDAGAHGIVVPMVNTAAEATKAVSATRYAPAGVRGVGLARAQGYGVRFKEYLKWQVNDPVVIVQIEHKDAIANLVDILEVAGVDGFIIGPYDLSCSMGIPGEFEHPEFVAAVNEIRNIGRELNCSAGIHIVEPDTERLEQSIKDGYKFIAYSVDIRMLDVAAREGTSVLRKLIESEKV</sequence>
<dbReference type="PANTHER" id="PTHR30502:SF0">
    <property type="entry name" value="PHOSPHOENOLPYRUVATE CARBOXYLASE FAMILY PROTEIN"/>
    <property type="match status" value="1"/>
</dbReference>
<name>A0A3B0Y3G6_9ZZZZ</name>
<evidence type="ECO:0000256" key="3">
    <source>
        <dbReference type="ARBA" id="ARBA00023239"/>
    </source>
</evidence>
<gene>
    <name evidence="5" type="ORF">MNBD_GAMMA12-1334</name>
</gene>
<dbReference type="GO" id="GO:0016832">
    <property type="term" value="F:aldehyde-lyase activity"/>
    <property type="evidence" value="ECO:0007669"/>
    <property type="project" value="TreeGrafter"/>
</dbReference>
<reference evidence="5" key="1">
    <citation type="submission" date="2018-06" db="EMBL/GenBank/DDBJ databases">
        <authorList>
            <person name="Zhirakovskaya E."/>
        </authorList>
    </citation>
    <scope>NUCLEOTIDE SEQUENCE</scope>
</reference>
<keyword evidence="3 5" id="KW-0456">Lyase</keyword>
<dbReference type="AlphaFoldDB" id="A0A3B0Y3G6"/>
<keyword evidence="2" id="KW-0479">Metal-binding</keyword>
<dbReference type="InterPro" id="IPR015813">
    <property type="entry name" value="Pyrv/PenolPyrv_kinase-like_dom"/>
</dbReference>
<dbReference type="GO" id="GO:0046872">
    <property type="term" value="F:metal ion binding"/>
    <property type="evidence" value="ECO:0007669"/>
    <property type="project" value="UniProtKB-KW"/>
</dbReference>
<comment type="similarity">
    <text evidence="1">Belongs to the HpcH/HpaI aldolase family.</text>
</comment>